<protein>
    <recommendedName>
        <fullName evidence="11">RCK N-terminal domain-containing protein</fullName>
    </recommendedName>
</protein>
<dbReference type="Gene3D" id="1.25.40.380">
    <property type="entry name" value="Protein of unknown function DUF1810"/>
    <property type="match status" value="1"/>
</dbReference>
<dbReference type="InterPro" id="IPR036287">
    <property type="entry name" value="Rv1873-like_sf"/>
</dbReference>
<dbReference type="InterPro" id="IPR047871">
    <property type="entry name" value="K_chnl_Slo-like"/>
</dbReference>
<organism evidence="12 13">
    <name type="scientific">Effrenium voratum</name>
    <dbReference type="NCBI Taxonomy" id="2562239"/>
    <lineage>
        <taxon>Eukaryota</taxon>
        <taxon>Sar</taxon>
        <taxon>Alveolata</taxon>
        <taxon>Dinophyceae</taxon>
        <taxon>Suessiales</taxon>
        <taxon>Symbiodiniaceae</taxon>
        <taxon>Effrenium</taxon>
    </lineage>
</organism>
<keyword evidence="13" id="KW-1185">Reference proteome</keyword>
<keyword evidence="2" id="KW-0813">Transport</keyword>
<evidence type="ECO:0000313" key="13">
    <source>
        <dbReference type="Proteomes" id="UP001178507"/>
    </source>
</evidence>
<evidence type="ECO:0000256" key="8">
    <source>
        <dbReference type="ARBA" id="ARBA00023065"/>
    </source>
</evidence>
<dbReference type="SUPFAM" id="SSF140736">
    <property type="entry name" value="Rv1873-like"/>
    <property type="match status" value="1"/>
</dbReference>
<sequence>MGIFLASDREAIMQCDVGMVFLGRRERVSMDEDADREEEDAGDTIVKLIHKEDDIPELNHVSLKAEHKAAALNLARVARRHQRSLKPLRPPLKRLAVGGHIIVLAVGTEKAEDLRLGIEHFVKPLRQNIITEEIIPVVVLSAMQPRDWFNVENCDQVYFLQGSPTSLLDLQRANFTGASAIFITHAGAGRADADKQETWTVDFEVICCTRLVESQLPVGVGGPEGTFSTRLEWDAFQGSLRWPMASPLAAIKEAQEGKHGYAQALGEIRRGCKTSHWIWYVWPCLKEVRKTSRPQYSLRNAQDAKAFIKDPLLRSRLLEITSAALEKLAAGTAPKALFGSRVDVEKFQECATCFVLCALDCRDLELAEAMMGCLEVLGGTLHDSTVQCLVDSGVGRGARSCEELRPLLTALTLELRAPEEAKVLCDQKASQD</sequence>
<keyword evidence="9" id="KW-0472">Membrane</keyword>
<evidence type="ECO:0000256" key="2">
    <source>
        <dbReference type="ARBA" id="ARBA00022448"/>
    </source>
</evidence>
<evidence type="ECO:0000256" key="6">
    <source>
        <dbReference type="ARBA" id="ARBA00022958"/>
    </source>
</evidence>
<keyword evidence="4" id="KW-0812">Transmembrane</keyword>
<evidence type="ECO:0000256" key="5">
    <source>
        <dbReference type="ARBA" id="ARBA00022826"/>
    </source>
</evidence>
<evidence type="ECO:0000313" key="12">
    <source>
        <dbReference type="EMBL" id="CAJ1371632.1"/>
    </source>
</evidence>
<dbReference type="AlphaFoldDB" id="A0AA36HN85"/>
<keyword evidence="3" id="KW-0633">Potassium transport</keyword>
<gene>
    <name evidence="12" type="ORF">EVOR1521_LOCUS1906</name>
</gene>
<dbReference type="EMBL" id="CAUJNA010000090">
    <property type="protein sequence ID" value="CAJ1371632.1"/>
    <property type="molecule type" value="Genomic_DNA"/>
</dbReference>
<keyword evidence="5" id="KW-0631">Potassium channel</keyword>
<keyword evidence="7" id="KW-1133">Transmembrane helix</keyword>
<comment type="caution">
    <text evidence="12">The sequence shown here is derived from an EMBL/GenBank/DDBJ whole genome shotgun (WGS) entry which is preliminary data.</text>
</comment>
<dbReference type="Proteomes" id="UP001178507">
    <property type="component" value="Unassembled WGS sequence"/>
</dbReference>
<evidence type="ECO:0000256" key="3">
    <source>
        <dbReference type="ARBA" id="ARBA00022538"/>
    </source>
</evidence>
<keyword evidence="8" id="KW-0406">Ion transport</keyword>
<dbReference type="PANTHER" id="PTHR10027:SF10">
    <property type="entry name" value="SLOWPOKE 2, ISOFORM D"/>
    <property type="match status" value="1"/>
</dbReference>
<accession>A0AA36HN85</accession>
<evidence type="ECO:0000256" key="1">
    <source>
        <dbReference type="ARBA" id="ARBA00004141"/>
    </source>
</evidence>
<dbReference type="InterPro" id="IPR014937">
    <property type="entry name" value="DUF1810"/>
</dbReference>
<dbReference type="Pfam" id="PF08837">
    <property type="entry name" value="DUF1810"/>
    <property type="match status" value="1"/>
</dbReference>
<evidence type="ECO:0000256" key="7">
    <source>
        <dbReference type="ARBA" id="ARBA00022989"/>
    </source>
</evidence>
<reference evidence="12" key="1">
    <citation type="submission" date="2023-08" db="EMBL/GenBank/DDBJ databases">
        <authorList>
            <person name="Chen Y."/>
            <person name="Shah S."/>
            <person name="Dougan E. K."/>
            <person name="Thang M."/>
            <person name="Chan C."/>
        </authorList>
    </citation>
    <scope>NUCLEOTIDE SEQUENCE</scope>
</reference>
<dbReference type="Pfam" id="PF22614">
    <property type="entry name" value="Slo-like_RCK"/>
    <property type="match status" value="1"/>
</dbReference>
<comment type="subcellular location">
    <subcellularLocation>
        <location evidence="1">Membrane</location>
        <topology evidence="1">Multi-pass membrane protein</topology>
    </subcellularLocation>
</comment>
<evidence type="ECO:0000256" key="9">
    <source>
        <dbReference type="ARBA" id="ARBA00023136"/>
    </source>
</evidence>
<dbReference type="GO" id="GO:0016020">
    <property type="term" value="C:membrane"/>
    <property type="evidence" value="ECO:0007669"/>
    <property type="project" value="UniProtKB-SubCell"/>
</dbReference>
<dbReference type="Gene3D" id="3.40.50.720">
    <property type="entry name" value="NAD(P)-binding Rossmann-like Domain"/>
    <property type="match status" value="1"/>
</dbReference>
<dbReference type="PANTHER" id="PTHR10027">
    <property type="entry name" value="CALCIUM-ACTIVATED POTASSIUM CHANNEL ALPHA CHAIN"/>
    <property type="match status" value="1"/>
</dbReference>
<dbReference type="GO" id="GO:0005267">
    <property type="term" value="F:potassium channel activity"/>
    <property type="evidence" value="ECO:0007669"/>
    <property type="project" value="UniProtKB-KW"/>
</dbReference>
<evidence type="ECO:0000259" key="11">
    <source>
        <dbReference type="Pfam" id="PF22614"/>
    </source>
</evidence>
<evidence type="ECO:0000256" key="10">
    <source>
        <dbReference type="ARBA" id="ARBA00023303"/>
    </source>
</evidence>
<evidence type="ECO:0000256" key="4">
    <source>
        <dbReference type="ARBA" id="ARBA00022692"/>
    </source>
</evidence>
<dbReference type="InterPro" id="IPR003148">
    <property type="entry name" value="RCK_N"/>
</dbReference>
<feature type="domain" description="RCK N-terminal" evidence="11">
    <location>
        <begin position="100"/>
        <end position="211"/>
    </location>
</feature>
<keyword evidence="6" id="KW-0630">Potassium</keyword>
<name>A0AA36HN85_9DINO</name>
<keyword evidence="10" id="KW-0407">Ion channel</keyword>
<proteinExistence type="predicted"/>